<dbReference type="InterPro" id="IPR050638">
    <property type="entry name" value="AA-Vitamin_Transporters"/>
</dbReference>
<feature type="transmembrane region" description="Helical" evidence="5">
    <location>
        <begin position="129"/>
        <end position="149"/>
    </location>
</feature>
<dbReference type="InterPro" id="IPR037185">
    <property type="entry name" value="EmrE-like"/>
</dbReference>
<dbReference type="PANTHER" id="PTHR32322:SF9">
    <property type="entry name" value="AMINO-ACID METABOLITE EFFLUX PUMP-RELATED"/>
    <property type="match status" value="1"/>
</dbReference>
<reference evidence="7" key="1">
    <citation type="submission" date="2020-05" db="EMBL/GenBank/DDBJ databases">
        <authorList>
            <person name="Chiriac C."/>
            <person name="Salcher M."/>
            <person name="Ghai R."/>
            <person name="Kavagutti S V."/>
        </authorList>
    </citation>
    <scope>NUCLEOTIDE SEQUENCE</scope>
</reference>
<evidence type="ECO:0000256" key="1">
    <source>
        <dbReference type="ARBA" id="ARBA00004141"/>
    </source>
</evidence>
<evidence type="ECO:0000256" key="2">
    <source>
        <dbReference type="ARBA" id="ARBA00022692"/>
    </source>
</evidence>
<feature type="transmembrane region" description="Helical" evidence="5">
    <location>
        <begin position="38"/>
        <end position="58"/>
    </location>
</feature>
<dbReference type="PANTHER" id="PTHR32322">
    <property type="entry name" value="INNER MEMBRANE TRANSPORTER"/>
    <property type="match status" value="1"/>
</dbReference>
<evidence type="ECO:0000256" key="3">
    <source>
        <dbReference type="ARBA" id="ARBA00022989"/>
    </source>
</evidence>
<gene>
    <name evidence="7" type="ORF">UFOPK1843_00975</name>
</gene>
<dbReference type="AlphaFoldDB" id="A0A6J6HJH0"/>
<feature type="transmembrane region" description="Helical" evidence="5">
    <location>
        <begin position="217"/>
        <end position="237"/>
    </location>
</feature>
<evidence type="ECO:0000256" key="5">
    <source>
        <dbReference type="SAM" id="Phobius"/>
    </source>
</evidence>
<feature type="transmembrane region" description="Helical" evidence="5">
    <location>
        <begin position="275"/>
        <end position="295"/>
    </location>
</feature>
<keyword evidence="3 5" id="KW-1133">Transmembrane helix</keyword>
<keyword evidence="2 5" id="KW-0812">Transmembrane</keyword>
<feature type="transmembrane region" description="Helical" evidence="5">
    <location>
        <begin position="70"/>
        <end position="91"/>
    </location>
</feature>
<feature type="domain" description="EamA" evidence="6">
    <location>
        <begin position="14"/>
        <end position="143"/>
    </location>
</feature>
<feature type="domain" description="EamA" evidence="6">
    <location>
        <begin position="156"/>
        <end position="290"/>
    </location>
</feature>
<dbReference type="SUPFAM" id="SSF103481">
    <property type="entry name" value="Multidrug resistance efflux transporter EmrE"/>
    <property type="match status" value="2"/>
</dbReference>
<dbReference type="GO" id="GO:0016020">
    <property type="term" value="C:membrane"/>
    <property type="evidence" value="ECO:0007669"/>
    <property type="project" value="UniProtKB-SubCell"/>
</dbReference>
<feature type="transmembrane region" description="Helical" evidence="5">
    <location>
        <begin position="155"/>
        <end position="175"/>
    </location>
</feature>
<dbReference type="EMBL" id="CAEZUR010000084">
    <property type="protein sequence ID" value="CAB4613377.1"/>
    <property type="molecule type" value="Genomic_DNA"/>
</dbReference>
<comment type="subcellular location">
    <subcellularLocation>
        <location evidence="1">Membrane</location>
        <topology evidence="1">Multi-pass membrane protein</topology>
    </subcellularLocation>
</comment>
<dbReference type="InterPro" id="IPR000620">
    <property type="entry name" value="EamA_dom"/>
</dbReference>
<name>A0A6J6HJH0_9ZZZZ</name>
<keyword evidence="4 5" id="KW-0472">Membrane</keyword>
<evidence type="ECO:0000256" key="4">
    <source>
        <dbReference type="ARBA" id="ARBA00023136"/>
    </source>
</evidence>
<evidence type="ECO:0000313" key="7">
    <source>
        <dbReference type="EMBL" id="CAB4613377.1"/>
    </source>
</evidence>
<feature type="transmembrane region" description="Helical" evidence="5">
    <location>
        <begin position="12"/>
        <end position="32"/>
    </location>
</feature>
<feature type="transmembrane region" description="Helical" evidence="5">
    <location>
        <begin position="97"/>
        <end position="117"/>
    </location>
</feature>
<evidence type="ECO:0000259" key="6">
    <source>
        <dbReference type="Pfam" id="PF00892"/>
    </source>
</evidence>
<sequence>MKVTKPARSWLIDFSILALIWGASFLFIAVAGNTLPPIGVTFFRMAFGALALFVLIKLAKQRIPLTAKALAHTFVAGLVMSAIPFTLFAYAELHVSSGLAGMVNAATPVMTVLAIMIAFRDQKPTRVQILGLSVGILGTLVLLGVWQGFGENDPLAIGALILATICYGFGGPYIRKFVSPLGLPNQVAVFLQLITATIVTLPIYLFTGPLLTGTPDWASISSMVILGVFGTGIAYVIYYRIIDAAGSTIASSVTIVQPVVAVVLGMLLLQETLNWFEVVGGLVIILGAMIAQGRVRFIR</sequence>
<feature type="transmembrane region" description="Helical" evidence="5">
    <location>
        <begin position="187"/>
        <end position="205"/>
    </location>
</feature>
<organism evidence="7">
    <name type="scientific">freshwater metagenome</name>
    <dbReference type="NCBI Taxonomy" id="449393"/>
    <lineage>
        <taxon>unclassified sequences</taxon>
        <taxon>metagenomes</taxon>
        <taxon>ecological metagenomes</taxon>
    </lineage>
</organism>
<protein>
    <submittedName>
        <fullName evidence="7">Unannotated protein</fullName>
    </submittedName>
</protein>
<accession>A0A6J6HJH0</accession>
<feature type="transmembrane region" description="Helical" evidence="5">
    <location>
        <begin position="249"/>
        <end position="269"/>
    </location>
</feature>
<proteinExistence type="predicted"/>
<dbReference type="Pfam" id="PF00892">
    <property type="entry name" value="EamA"/>
    <property type="match status" value="2"/>
</dbReference>